<name>A0A1J4KT03_9EUKA</name>
<evidence type="ECO:0000313" key="3">
    <source>
        <dbReference type="EMBL" id="OHT14242.1"/>
    </source>
</evidence>
<protein>
    <submittedName>
        <fullName evidence="3">Membrane protein</fullName>
    </submittedName>
</protein>
<keyword evidence="2" id="KW-0812">Transmembrane</keyword>
<feature type="transmembrane region" description="Helical" evidence="2">
    <location>
        <begin position="296"/>
        <end position="317"/>
    </location>
</feature>
<dbReference type="InterPro" id="IPR043745">
    <property type="entry name" value="DUF5690"/>
</dbReference>
<keyword evidence="2" id="KW-1133">Transmembrane helix</keyword>
<dbReference type="AlphaFoldDB" id="A0A1J4KT03"/>
<feature type="region of interest" description="Disordered" evidence="1">
    <location>
        <begin position="438"/>
        <end position="491"/>
    </location>
</feature>
<feature type="transmembrane region" description="Helical" evidence="2">
    <location>
        <begin position="267"/>
        <end position="289"/>
    </location>
</feature>
<proteinExistence type="predicted"/>
<dbReference type="OrthoDB" id="10265204at2759"/>
<dbReference type="SUPFAM" id="SSF103473">
    <property type="entry name" value="MFS general substrate transporter"/>
    <property type="match status" value="1"/>
</dbReference>
<dbReference type="Proteomes" id="UP000179807">
    <property type="component" value="Unassembled WGS sequence"/>
</dbReference>
<dbReference type="InterPro" id="IPR036259">
    <property type="entry name" value="MFS_trans_sf"/>
</dbReference>
<feature type="transmembrane region" description="Helical" evidence="2">
    <location>
        <begin position="142"/>
        <end position="162"/>
    </location>
</feature>
<evidence type="ECO:0000256" key="2">
    <source>
        <dbReference type="SAM" id="Phobius"/>
    </source>
</evidence>
<feature type="transmembrane region" description="Helical" evidence="2">
    <location>
        <begin position="323"/>
        <end position="350"/>
    </location>
</feature>
<feature type="transmembrane region" description="Helical" evidence="2">
    <location>
        <begin position="114"/>
        <end position="135"/>
    </location>
</feature>
<dbReference type="EMBL" id="MLAK01000406">
    <property type="protein sequence ID" value="OHT14242.1"/>
    <property type="molecule type" value="Genomic_DNA"/>
</dbReference>
<feature type="compositionally biased region" description="Low complexity" evidence="1">
    <location>
        <begin position="460"/>
        <end position="491"/>
    </location>
</feature>
<dbReference type="RefSeq" id="XP_068367378.1">
    <property type="nucleotide sequence ID" value="XM_068514643.1"/>
</dbReference>
<sequence length="491" mass="55148">MGYFNNVITRLCKRSYIGLNIFAFIMAFVCYFSMYAFRKPFTASSFEGYELWHVNYKIMCITFQVIGYTISKFIGIKFISELNPKYRGLYIIIFITVAELALILFGAIPPPYNSLLMLINGLPLGMIWGLVFSYLEGRQTSEVLGSGMCISFIISSGAVKSVGRAVMTRGISQFWMPATVGAIFYVPMLISVFCLESIPEPNEKDIAARTERVTMSHSERVDFCKIFAPGIILMTIFYMFLTAYRDFRDNFAPELWGAFGYEDTPSIFTTSEIIVAVVVVIPVGLFMLIKDNIWTFIAYYILIIAGQVLVGICTIFCDTDKLKGLYFIIITGVGLYVGYVPFNSIIFDLFLATFRYKANSGFLMYICDSFGYLASVVILFVKNFASPHLSWLDFFIYISYAISVLGTVFIALDLAYYLLKYKKWTTNDLTPEIDENYDTSSKKGIKNSDSEKIISEDLSSDSTSSSSSTTSHSKSKSSSISSVSTSISSTN</sequence>
<feature type="transmembrane region" description="Helical" evidence="2">
    <location>
        <begin position="56"/>
        <end position="76"/>
    </location>
</feature>
<feature type="transmembrane region" description="Helical" evidence="2">
    <location>
        <begin position="174"/>
        <end position="195"/>
    </location>
</feature>
<gene>
    <name evidence="3" type="ORF">TRFO_43132</name>
</gene>
<keyword evidence="4" id="KW-1185">Reference proteome</keyword>
<dbReference type="GeneID" id="94849347"/>
<feature type="transmembrane region" description="Helical" evidence="2">
    <location>
        <begin position="394"/>
        <end position="419"/>
    </location>
</feature>
<feature type="transmembrane region" description="Helical" evidence="2">
    <location>
        <begin position="88"/>
        <end position="108"/>
    </location>
</feature>
<feature type="transmembrane region" description="Helical" evidence="2">
    <location>
        <begin position="226"/>
        <end position="247"/>
    </location>
</feature>
<reference evidence="3" key="1">
    <citation type="submission" date="2016-10" db="EMBL/GenBank/DDBJ databases">
        <authorList>
            <person name="Benchimol M."/>
            <person name="Almeida L.G."/>
            <person name="Vasconcelos A.T."/>
            <person name="Perreira-Neves A."/>
            <person name="Rosa I.A."/>
            <person name="Tasca T."/>
            <person name="Bogo M.R."/>
            <person name="de Souza W."/>
        </authorList>
    </citation>
    <scope>NUCLEOTIDE SEQUENCE [LARGE SCALE GENOMIC DNA]</scope>
    <source>
        <strain evidence="3">K</strain>
    </source>
</reference>
<dbReference type="VEuPathDB" id="TrichDB:TRFO_43132"/>
<feature type="compositionally biased region" description="Basic and acidic residues" evidence="1">
    <location>
        <begin position="446"/>
        <end position="455"/>
    </location>
</feature>
<evidence type="ECO:0000256" key="1">
    <source>
        <dbReference type="SAM" id="MobiDB-lite"/>
    </source>
</evidence>
<evidence type="ECO:0000313" key="4">
    <source>
        <dbReference type="Proteomes" id="UP000179807"/>
    </source>
</evidence>
<comment type="caution">
    <text evidence="3">The sequence shown here is derived from an EMBL/GenBank/DDBJ whole genome shotgun (WGS) entry which is preliminary data.</text>
</comment>
<feature type="transmembrane region" description="Helical" evidence="2">
    <location>
        <begin position="362"/>
        <end position="382"/>
    </location>
</feature>
<feature type="transmembrane region" description="Helical" evidence="2">
    <location>
        <begin position="16"/>
        <end position="36"/>
    </location>
</feature>
<keyword evidence="2" id="KW-0472">Membrane</keyword>
<accession>A0A1J4KT03</accession>
<dbReference type="Pfam" id="PF18943">
    <property type="entry name" value="DUF5690"/>
    <property type="match status" value="1"/>
</dbReference>
<organism evidence="3 4">
    <name type="scientific">Tritrichomonas foetus</name>
    <dbReference type="NCBI Taxonomy" id="1144522"/>
    <lineage>
        <taxon>Eukaryota</taxon>
        <taxon>Metamonada</taxon>
        <taxon>Parabasalia</taxon>
        <taxon>Tritrichomonadida</taxon>
        <taxon>Tritrichomonadidae</taxon>
        <taxon>Tritrichomonas</taxon>
    </lineage>
</organism>